<evidence type="ECO:0000256" key="8">
    <source>
        <dbReference type="SAM" id="SignalP"/>
    </source>
</evidence>
<keyword evidence="4" id="KW-0325">Glycoprotein</keyword>
<comment type="similarity">
    <text evidence="1 6">Belongs to the glycosyl hydrolase 1 family.</text>
</comment>
<accession>A0A1Z2THK9</accession>
<evidence type="ECO:0000313" key="9">
    <source>
        <dbReference type="EMBL" id="ASA69242.1"/>
    </source>
</evidence>
<dbReference type="SUPFAM" id="SSF51445">
    <property type="entry name" value="(Trans)glycosidases"/>
    <property type="match status" value="1"/>
</dbReference>
<name>A0A1Z2THK9_COPFO</name>
<comment type="subunit">
    <text evidence="2">Homodimer.</text>
</comment>
<dbReference type="AlphaFoldDB" id="A0A1Z2THK9"/>
<dbReference type="InterPro" id="IPR017853">
    <property type="entry name" value="GH"/>
</dbReference>
<sequence length="563" mass="64016">MLSGAGAWRCFLLSVLLLNLSATASGRLISNILNPILSSLGLNSQSTKNTVAPSQYNVVTTPKNTVAPSQSNTDPTKKNFTFPEDFYFAAATAAYQAEGGWNADGKGPNIWDTLTHNHPDYISDFSNGDVAADSYHKYTEDIKLLKDIGVQFYRFSISWSRILPKGSVAAINQAGVDYYNNIINGLLAVGIQPMVTMYHWDLPQPLQDIGGWANDSIADFFKDYARLLYRFFGDRVKWWIPINEPFMIANGYSECRGKAPSLCQPGTADYLAARTMLLAHAKAYHVYHNDFRDTQAGKVSTSFSIDWHEPRTNSTADILAAERAVQFELGMFAHPIYSTSGDYPPEVRARVDNNSRAEGYNTSRLPKFTQEEIDYIKGTWDFFALNHYTTYWAQDGLQGPDPSRQRDSGVMKSQDPSCPETSSPWFRVVPWGFRKILRWVKKEYNNPPIFITESGYSDDGRLQDTGRIKYYVDYIRELLKAKYEDGCQIIGYTAWSLIDNFQWEEGYESKFGLVYVNFSDPARTRIIKQSARLYSEIIRTRKVPDRYPQYSYDTQECHPTIPL</sequence>
<evidence type="ECO:0000256" key="7">
    <source>
        <dbReference type="SAM" id="MobiDB-lite"/>
    </source>
</evidence>
<evidence type="ECO:0000256" key="6">
    <source>
        <dbReference type="RuleBase" id="RU003690"/>
    </source>
</evidence>
<gene>
    <name evidence="9" type="primary">BG-Ib</name>
</gene>
<dbReference type="PROSITE" id="PS00653">
    <property type="entry name" value="GLYCOSYL_HYDROL_F1_2"/>
    <property type="match status" value="1"/>
</dbReference>
<dbReference type="PANTHER" id="PTHR10353">
    <property type="entry name" value="GLYCOSYL HYDROLASE"/>
    <property type="match status" value="1"/>
</dbReference>
<dbReference type="GO" id="GO:0005975">
    <property type="term" value="P:carbohydrate metabolic process"/>
    <property type="evidence" value="ECO:0007669"/>
    <property type="project" value="InterPro"/>
</dbReference>
<evidence type="ECO:0000256" key="4">
    <source>
        <dbReference type="ARBA" id="ARBA00023180"/>
    </source>
</evidence>
<reference evidence="9" key="1">
    <citation type="journal article" date="2017" name="Dongbei Lin Ye Da Xue Xue Bao">
        <title>Gene cloning and characterization of a beta-glucosidase gene from Coptotermes formosanus Shiraki.</title>
        <authorList>
            <person name="Hou Y."/>
            <person name="Yan S."/>
            <person name="Wu W."/>
            <person name="Liu X."/>
            <person name="Li Z."/>
        </authorList>
    </citation>
    <scope>NUCLEOTIDE SEQUENCE</scope>
</reference>
<dbReference type="InterPro" id="IPR001360">
    <property type="entry name" value="Glyco_hydro_1"/>
</dbReference>
<dbReference type="EC" id="3.2.1.21" evidence="9"/>
<evidence type="ECO:0000256" key="3">
    <source>
        <dbReference type="ARBA" id="ARBA00022801"/>
    </source>
</evidence>
<keyword evidence="3 9" id="KW-0378">Hydrolase</keyword>
<feature type="signal peptide" evidence="8">
    <location>
        <begin position="1"/>
        <end position="26"/>
    </location>
</feature>
<dbReference type="InterPro" id="IPR033132">
    <property type="entry name" value="GH_1_N_CS"/>
</dbReference>
<evidence type="ECO:0000256" key="5">
    <source>
        <dbReference type="ARBA" id="ARBA00023295"/>
    </source>
</evidence>
<evidence type="ECO:0000256" key="2">
    <source>
        <dbReference type="ARBA" id="ARBA00011738"/>
    </source>
</evidence>
<proteinExistence type="evidence at transcript level"/>
<protein>
    <submittedName>
        <fullName evidence="9">Beta-glucosidase</fullName>
        <ecNumber evidence="9">3.2.1.21</ecNumber>
    </submittedName>
</protein>
<dbReference type="Gene3D" id="3.20.20.80">
    <property type="entry name" value="Glycosidases"/>
    <property type="match status" value="1"/>
</dbReference>
<keyword evidence="8" id="KW-0732">Signal</keyword>
<dbReference type="GO" id="GO:0008422">
    <property type="term" value="F:beta-glucosidase activity"/>
    <property type="evidence" value="ECO:0007669"/>
    <property type="project" value="UniProtKB-EC"/>
</dbReference>
<dbReference type="Pfam" id="PF00232">
    <property type="entry name" value="Glyco_hydro_1"/>
    <property type="match status" value="1"/>
</dbReference>
<dbReference type="PANTHER" id="PTHR10353:SF36">
    <property type="entry name" value="LP05116P"/>
    <property type="match status" value="1"/>
</dbReference>
<dbReference type="EMBL" id="KY228991">
    <property type="protein sequence ID" value="ASA69242.1"/>
    <property type="molecule type" value="mRNA"/>
</dbReference>
<dbReference type="FunFam" id="3.20.20.80:FF:000013">
    <property type="entry name" value="lactase-phlorizin hydrolase"/>
    <property type="match status" value="1"/>
</dbReference>
<evidence type="ECO:0000256" key="1">
    <source>
        <dbReference type="ARBA" id="ARBA00010838"/>
    </source>
</evidence>
<feature type="chain" id="PRO_5011966761" evidence="8">
    <location>
        <begin position="27"/>
        <end position="563"/>
    </location>
</feature>
<organism evidence="9">
    <name type="scientific">Coptotermes formosanus</name>
    <name type="common">Formosan subterranean termite</name>
    <dbReference type="NCBI Taxonomy" id="36987"/>
    <lineage>
        <taxon>Eukaryota</taxon>
        <taxon>Metazoa</taxon>
        <taxon>Ecdysozoa</taxon>
        <taxon>Arthropoda</taxon>
        <taxon>Hexapoda</taxon>
        <taxon>Insecta</taxon>
        <taxon>Pterygota</taxon>
        <taxon>Neoptera</taxon>
        <taxon>Polyneoptera</taxon>
        <taxon>Dictyoptera</taxon>
        <taxon>Blattodea</taxon>
        <taxon>Blattoidea</taxon>
        <taxon>Termitoidae</taxon>
        <taxon>Rhinotermitidae</taxon>
        <taxon>Coptotermes</taxon>
    </lineage>
</organism>
<feature type="region of interest" description="Disordered" evidence="7">
    <location>
        <begin position="396"/>
        <end position="422"/>
    </location>
</feature>
<keyword evidence="5 9" id="KW-0326">Glycosidase</keyword>
<dbReference type="PRINTS" id="PR00131">
    <property type="entry name" value="GLHYDRLASE1"/>
</dbReference>